<evidence type="ECO:0000313" key="2">
    <source>
        <dbReference type="EMBL" id="SVC35380.1"/>
    </source>
</evidence>
<reference evidence="2" key="1">
    <citation type="submission" date="2018-05" db="EMBL/GenBank/DDBJ databases">
        <authorList>
            <person name="Lanie J.A."/>
            <person name="Ng W.-L."/>
            <person name="Kazmierczak K.M."/>
            <person name="Andrzejewski T.M."/>
            <person name="Davidsen T.M."/>
            <person name="Wayne K.J."/>
            <person name="Tettelin H."/>
            <person name="Glass J.I."/>
            <person name="Rusch D."/>
            <person name="Podicherti R."/>
            <person name="Tsui H.-C.T."/>
            <person name="Winkler M.E."/>
        </authorList>
    </citation>
    <scope>NUCLEOTIDE SEQUENCE</scope>
</reference>
<feature type="non-terminal residue" evidence="2">
    <location>
        <position position="29"/>
    </location>
</feature>
<feature type="region of interest" description="Disordered" evidence="1">
    <location>
        <begin position="1"/>
        <end position="29"/>
    </location>
</feature>
<evidence type="ECO:0000256" key="1">
    <source>
        <dbReference type="SAM" id="MobiDB-lite"/>
    </source>
</evidence>
<gene>
    <name evidence="2" type="ORF">METZ01_LOCUS288234</name>
</gene>
<organism evidence="2">
    <name type="scientific">marine metagenome</name>
    <dbReference type="NCBI Taxonomy" id="408172"/>
    <lineage>
        <taxon>unclassified sequences</taxon>
        <taxon>metagenomes</taxon>
        <taxon>ecological metagenomes</taxon>
    </lineage>
</organism>
<accession>A0A382LFH9</accession>
<dbReference type="EMBL" id="UINC01086692">
    <property type="protein sequence ID" value="SVC35380.1"/>
    <property type="molecule type" value="Genomic_DNA"/>
</dbReference>
<sequence>MEHIMMDTTLLDGRPLPSTGPSESGAPVR</sequence>
<proteinExistence type="predicted"/>
<name>A0A382LFH9_9ZZZZ</name>
<protein>
    <submittedName>
        <fullName evidence="2">Uncharacterized protein</fullName>
    </submittedName>
</protein>
<dbReference type="AlphaFoldDB" id="A0A382LFH9"/>